<keyword evidence="4" id="KW-0539">Nucleus</keyword>
<dbReference type="AlphaFoldDB" id="A0AAD5TMQ5"/>
<dbReference type="InterPro" id="IPR019775">
    <property type="entry name" value="WD40_repeat_CS"/>
</dbReference>
<dbReference type="GO" id="GO:0000118">
    <property type="term" value="C:histone deacetylase complex"/>
    <property type="evidence" value="ECO:0007669"/>
    <property type="project" value="TreeGrafter"/>
</dbReference>
<evidence type="ECO:0000259" key="7">
    <source>
        <dbReference type="Pfam" id="PF12894"/>
    </source>
</evidence>
<dbReference type="InterPro" id="IPR024977">
    <property type="entry name" value="Apc4-like_WD40_dom"/>
</dbReference>
<dbReference type="Proteomes" id="UP001212152">
    <property type="component" value="Unassembled WGS sequence"/>
</dbReference>
<dbReference type="CDD" id="cd00200">
    <property type="entry name" value="WD40"/>
    <property type="match status" value="1"/>
</dbReference>
<evidence type="ECO:0000256" key="2">
    <source>
        <dbReference type="ARBA" id="ARBA00022574"/>
    </source>
</evidence>
<dbReference type="GO" id="GO:0006357">
    <property type="term" value="P:regulation of transcription by RNA polymerase II"/>
    <property type="evidence" value="ECO:0007669"/>
    <property type="project" value="TreeGrafter"/>
</dbReference>
<dbReference type="SMART" id="SM00667">
    <property type="entry name" value="LisH"/>
    <property type="match status" value="1"/>
</dbReference>
<feature type="compositionally biased region" description="Basic and acidic residues" evidence="6">
    <location>
        <begin position="100"/>
        <end position="113"/>
    </location>
</feature>
<dbReference type="GO" id="GO:0003714">
    <property type="term" value="F:transcription corepressor activity"/>
    <property type="evidence" value="ECO:0007669"/>
    <property type="project" value="InterPro"/>
</dbReference>
<dbReference type="InterPro" id="IPR015943">
    <property type="entry name" value="WD40/YVTN_repeat-like_dom_sf"/>
</dbReference>
<gene>
    <name evidence="8" type="ORF">HDU87_001400</name>
</gene>
<dbReference type="PRINTS" id="PR00320">
    <property type="entry name" value="GPROTEINBRPT"/>
</dbReference>
<feature type="compositionally biased region" description="Basic and acidic residues" evidence="6">
    <location>
        <begin position="125"/>
        <end position="175"/>
    </location>
</feature>
<evidence type="ECO:0000256" key="4">
    <source>
        <dbReference type="ARBA" id="ARBA00023242"/>
    </source>
</evidence>
<feature type="repeat" description="WD" evidence="5">
    <location>
        <begin position="297"/>
        <end position="338"/>
    </location>
</feature>
<dbReference type="PROSITE" id="PS50896">
    <property type="entry name" value="LISH"/>
    <property type="match status" value="1"/>
</dbReference>
<dbReference type="InterPro" id="IPR045183">
    <property type="entry name" value="Ebi-like"/>
</dbReference>
<dbReference type="InterPro" id="IPR006594">
    <property type="entry name" value="LisH"/>
</dbReference>
<dbReference type="Pfam" id="PF12894">
    <property type="entry name" value="ANAPC4_WD40"/>
    <property type="match status" value="1"/>
</dbReference>
<dbReference type="InterPro" id="IPR036322">
    <property type="entry name" value="WD40_repeat_dom_sf"/>
</dbReference>
<feature type="domain" description="Anaphase-promoting complex subunit 4-like WD40" evidence="7">
    <location>
        <begin position="266"/>
        <end position="353"/>
    </location>
</feature>
<keyword evidence="3" id="KW-0677">Repeat</keyword>
<reference evidence="8" key="1">
    <citation type="submission" date="2020-05" db="EMBL/GenBank/DDBJ databases">
        <title>Phylogenomic resolution of chytrid fungi.</title>
        <authorList>
            <person name="Stajich J.E."/>
            <person name="Amses K."/>
            <person name="Simmons R."/>
            <person name="Seto K."/>
            <person name="Myers J."/>
            <person name="Bonds A."/>
            <person name="Quandt C.A."/>
            <person name="Barry K."/>
            <person name="Liu P."/>
            <person name="Grigoriev I."/>
            <person name="Longcore J.E."/>
            <person name="James T.Y."/>
        </authorList>
    </citation>
    <scope>NUCLEOTIDE SEQUENCE</scope>
    <source>
        <strain evidence="8">JEL0379</strain>
    </source>
</reference>
<feature type="repeat" description="WD" evidence="5">
    <location>
        <begin position="480"/>
        <end position="511"/>
    </location>
</feature>
<evidence type="ECO:0000313" key="9">
    <source>
        <dbReference type="Proteomes" id="UP001212152"/>
    </source>
</evidence>
<dbReference type="PANTHER" id="PTHR22846">
    <property type="entry name" value="WD40 REPEAT PROTEIN"/>
    <property type="match status" value="1"/>
</dbReference>
<dbReference type="Gene3D" id="1.20.960.30">
    <property type="match status" value="1"/>
</dbReference>
<comment type="caution">
    <text evidence="8">The sequence shown here is derived from an EMBL/GenBank/DDBJ whole genome shotgun (WGS) entry which is preliminary data.</text>
</comment>
<evidence type="ECO:0000256" key="1">
    <source>
        <dbReference type="ARBA" id="ARBA00004123"/>
    </source>
</evidence>
<dbReference type="InterPro" id="IPR001680">
    <property type="entry name" value="WD40_rpt"/>
</dbReference>
<sequence length="586" mass="63878">MPVSATTTPPSSDEINYLIARYLDESGFTHSYYSFAQESRIAAKGFQGSHILPGALINLLHKGLLYLEVEHHTNLDGSERKCDVPFRVAEPHTCGLSEPAELRPLKRPRKDDAAAAPAAKKRDKKGAQADKGAERTEKTERGDRREKGEKIEKGEKLDERVLERAGKSGKGGREKVSADVLEPGFDSKQAETKMISKLYHTSPILRSAWNGSKTDTLATGAEDGSLRVWRVPSMPRNLPASAAPVLSLPDHLKPDSGVATVTISAMEWAPNGEQLAAATTDGRVLLRNSSGEFVDCVRHHNAAIYTLAWSTGSTLFATGSHDHTVVIWQADNGVMRRTFDFHLGPVMTIDWHNEDTLATGSADSKIFIFQFGEITPLKEFSHMGEINKVVWDPTKKYLASCSDDRETRIWDFVTGKQWSAKGHTDSVQTCEWSPGKRKLLVTGSADHTARLWDVKDVVEDSSSSSNASARGKALDCLHSISSHGAPVTSVAFSHTGRYLATASLDGRVNVWLAARLAKVAAPGFSDKQKESMALVRWYQAESGSGDFLEAQVRWSAESEQLAISHGTTTVAILNMSDARPGASAAQ</sequence>
<dbReference type="InterPro" id="IPR020472">
    <property type="entry name" value="WD40_PAC1"/>
</dbReference>
<evidence type="ECO:0000256" key="5">
    <source>
        <dbReference type="PROSITE-ProRule" id="PRU00221"/>
    </source>
</evidence>
<evidence type="ECO:0000313" key="8">
    <source>
        <dbReference type="EMBL" id="KAJ3181269.1"/>
    </source>
</evidence>
<feature type="region of interest" description="Disordered" evidence="6">
    <location>
        <begin position="98"/>
        <end position="175"/>
    </location>
</feature>
<dbReference type="PROSITE" id="PS00678">
    <property type="entry name" value="WD_REPEATS_1"/>
    <property type="match status" value="2"/>
</dbReference>
<name>A0AAD5TMQ5_9FUNG</name>
<dbReference type="Pfam" id="PF08513">
    <property type="entry name" value="LisH"/>
    <property type="match status" value="1"/>
</dbReference>
<dbReference type="Gene3D" id="2.130.10.10">
    <property type="entry name" value="YVTN repeat-like/Quinoprotein amine dehydrogenase"/>
    <property type="match status" value="1"/>
</dbReference>
<evidence type="ECO:0000256" key="6">
    <source>
        <dbReference type="SAM" id="MobiDB-lite"/>
    </source>
</evidence>
<evidence type="ECO:0000256" key="3">
    <source>
        <dbReference type="ARBA" id="ARBA00022737"/>
    </source>
</evidence>
<comment type="subcellular location">
    <subcellularLocation>
        <location evidence="1">Nucleus</location>
    </subcellularLocation>
</comment>
<organism evidence="8 9">
    <name type="scientific">Geranomyces variabilis</name>
    <dbReference type="NCBI Taxonomy" id="109894"/>
    <lineage>
        <taxon>Eukaryota</taxon>
        <taxon>Fungi</taxon>
        <taxon>Fungi incertae sedis</taxon>
        <taxon>Chytridiomycota</taxon>
        <taxon>Chytridiomycota incertae sedis</taxon>
        <taxon>Chytridiomycetes</taxon>
        <taxon>Spizellomycetales</taxon>
        <taxon>Powellomycetaceae</taxon>
        <taxon>Geranomyces</taxon>
    </lineage>
</organism>
<keyword evidence="9" id="KW-1185">Reference proteome</keyword>
<feature type="repeat" description="WD" evidence="5">
    <location>
        <begin position="420"/>
        <end position="455"/>
    </location>
</feature>
<dbReference type="PANTHER" id="PTHR22846:SF2">
    <property type="entry name" value="F-BOX-LIKE_WD REPEAT-CONTAINING PROTEIN EBI"/>
    <property type="match status" value="1"/>
</dbReference>
<proteinExistence type="predicted"/>
<dbReference type="PROSITE" id="PS50294">
    <property type="entry name" value="WD_REPEATS_REGION"/>
    <property type="match status" value="4"/>
</dbReference>
<feature type="repeat" description="WD" evidence="5">
    <location>
        <begin position="379"/>
        <end position="420"/>
    </location>
</feature>
<keyword evidence="2 5" id="KW-0853">WD repeat</keyword>
<dbReference type="SUPFAM" id="SSF50978">
    <property type="entry name" value="WD40 repeat-like"/>
    <property type="match status" value="1"/>
</dbReference>
<dbReference type="EMBL" id="JADGJQ010000013">
    <property type="protein sequence ID" value="KAJ3181269.1"/>
    <property type="molecule type" value="Genomic_DNA"/>
</dbReference>
<dbReference type="SMART" id="SM00320">
    <property type="entry name" value="WD40"/>
    <property type="match status" value="7"/>
</dbReference>
<dbReference type="Pfam" id="PF00400">
    <property type="entry name" value="WD40"/>
    <property type="match status" value="4"/>
</dbReference>
<accession>A0AAD5TMQ5</accession>
<feature type="repeat" description="WD" evidence="5">
    <location>
        <begin position="200"/>
        <end position="231"/>
    </location>
</feature>
<protein>
    <recommendedName>
        <fullName evidence="7">Anaphase-promoting complex subunit 4-like WD40 domain-containing protein</fullName>
    </recommendedName>
</protein>
<dbReference type="PROSITE" id="PS50082">
    <property type="entry name" value="WD_REPEATS_2"/>
    <property type="match status" value="5"/>
</dbReference>